<dbReference type="InterPro" id="IPR017853">
    <property type="entry name" value="GH"/>
</dbReference>
<dbReference type="InterPro" id="IPR015882">
    <property type="entry name" value="HEX_bac_N"/>
</dbReference>
<comment type="catalytic activity">
    <reaction evidence="1">
        <text>Hydrolysis of terminal non-reducing N-acetyl-D-hexosamine residues in N-acetyl-beta-D-hexosaminides.</text>
        <dbReference type="EC" id="3.2.1.52"/>
    </reaction>
</comment>
<dbReference type="Pfam" id="PF02838">
    <property type="entry name" value="Glyco_hydro_20b"/>
    <property type="match status" value="1"/>
</dbReference>
<keyword evidence="5" id="KW-0326">Glycosidase</keyword>
<evidence type="ECO:0000256" key="1">
    <source>
        <dbReference type="ARBA" id="ARBA00001231"/>
    </source>
</evidence>
<dbReference type="EC" id="3.2.1.52" evidence="3"/>
<reference evidence="9 10" key="1">
    <citation type="submission" date="2015-10" db="EMBL/GenBank/DDBJ databases">
        <title>Draft genome sequence of pyrrolomycin-producing Streptomyces vitaminophilus.</title>
        <authorList>
            <person name="Graham D.E."/>
            <person name="Mahan K.M."/>
            <person name="Klingeman D.M."/>
            <person name="Hettich R.L."/>
            <person name="Parry R.J."/>
        </authorList>
    </citation>
    <scope>NUCLEOTIDE SEQUENCE [LARGE SCALE GENOMIC DNA]</scope>
    <source>
        <strain evidence="9 10">ATCC 31673</strain>
    </source>
</reference>
<proteinExistence type="inferred from homology"/>
<dbReference type="PROSITE" id="PS51318">
    <property type="entry name" value="TAT"/>
    <property type="match status" value="1"/>
</dbReference>
<comment type="caution">
    <text evidence="9">The sequence shown here is derived from an EMBL/GenBank/DDBJ whole genome shotgun (WGS) entry which is preliminary data.</text>
</comment>
<dbReference type="InterPro" id="IPR008979">
    <property type="entry name" value="Galactose-bd-like_sf"/>
</dbReference>
<organism evidence="9 10">
    <name type="scientific">Wenjunlia vitaminophila</name>
    <name type="common">Streptomyces vitaminophilus</name>
    <dbReference type="NCBI Taxonomy" id="76728"/>
    <lineage>
        <taxon>Bacteria</taxon>
        <taxon>Bacillati</taxon>
        <taxon>Actinomycetota</taxon>
        <taxon>Actinomycetes</taxon>
        <taxon>Kitasatosporales</taxon>
        <taxon>Streptomycetaceae</taxon>
        <taxon>Wenjunlia</taxon>
    </lineage>
</organism>
<gene>
    <name evidence="9" type="ORF">AQ490_20695</name>
</gene>
<dbReference type="PANTHER" id="PTHR22600:SF57">
    <property type="entry name" value="BETA-N-ACETYLHEXOSAMINIDASE"/>
    <property type="match status" value="1"/>
</dbReference>
<evidence type="ECO:0000256" key="5">
    <source>
        <dbReference type="ARBA" id="ARBA00023295"/>
    </source>
</evidence>
<keyword evidence="7" id="KW-0732">Signal</keyword>
<dbReference type="InterPro" id="IPR006311">
    <property type="entry name" value="TAT_signal"/>
</dbReference>
<dbReference type="Proteomes" id="UP000050867">
    <property type="component" value="Unassembled WGS sequence"/>
</dbReference>
<dbReference type="PROSITE" id="PS50022">
    <property type="entry name" value="FA58C_3"/>
    <property type="match status" value="1"/>
</dbReference>
<keyword evidence="10" id="KW-1185">Reference proteome</keyword>
<evidence type="ECO:0000313" key="10">
    <source>
        <dbReference type="Proteomes" id="UP000050867"/>
    </source>
</evidence>
<evidence type="ECO:0000256" key="2">
    <source>
        <dbReference type="ARBA" id="ARBA00006285"/>
    </source>
</evidence>
<dbReference type="STRING" id="76728.AQ490_20695"/>
<evidence type="ECO:0000259" key="8">
    <source>
        <dbReference type="PROSITE" id="PS50022"/>
    </source>
</evidence>
<dbReference type="RefSeq" id="WP_018383449.1">
    <property type="nucleotide sequence ID" value="NZ_LLZU01000012.1"/>
</dbReference>
<dbReference type="InterPro" id="IPR025705">
    <property type="entry name" value="Beta_hexosaminidase_sua/sub"/>
</dbReference>
<dbReference type="GO" id="GO:0016020">
    <property type="term" value="C:membrane"/>
    <property type="evidence" value="ECO:0007669"/>
    <property type="project" value="TreeGrafter"/>
</dbReference>
<name>A0A0T6LTE2_WENVI</name>
<dbReference type="Gene3D" id="2.60.120.260">
    <property type="entry name" value="Galactose-binding domain-like"/>
    <property type="match status" value="1"/>
</dbReference>
<dbReference type="EMBL" id="LLZU01000012">
    <property type="protein sequence ID" value="KRV49406.1"/>
    <property type="molecule type" value="Genomic_DNA"/>
</dbReference>
<dbReference type="Pfam" id="PF00754">
    <property type="entry name" value="F5_F8_type_C"/>
    <property type="match status" value="1"/>
</dbReference>
<evidence type="ECO:0000256" key="3">
    <source>
        <dbReference type="ARBA" id="ARBA00012663"/>
    </source>
</evidence>
<dbReference type="Gene3D" id="3.20.20.80">
    <property type="entry name" value="Glycosidases"/>
    <property type="match status" value="1"/>
</dbReference>
<dbReference type="Pfam" id="PF00728">
    <property type="entry name" value="Glyco_hydro_20"/>
    <property type="match status" value="1"/>
</dbReference>
<evidence type="ECO:0000313" key="9">
    <source>
        <dbReference type="EMBL" id="KRV49406.1"/>
    </source>
</evidence>
<feature type="active site" description="Proton donor" evidence="6">
    <location>
        <position position="497"/>
    </location>
</feature>
<dbReference type="SUPFAM" id="SSF49785">
    <property type="entry name" value="Galactose-binding domain-like"/>
    <property type="match status" value="1"/>
</dbReference>
<feature type="domain" description="F5/8 type C" evidence="8">
    <location>
        <begin position="50"/>
        <end position="197"/>
    </location>
</feature>
<evidence type="ECO:0000256" key="6">
    <source>
        <dbReference type="PIRSR" id="PIRSR625705-1"/>
    </source>
</evidence>
<dbReference type="SUPFAM" id="SSF51445">
    <property type="entry name" value="(Trans)glycosidases"/>
    <property type="match status" value="1"/>
</dbReference>
<accession>A0A0T6LTE2</accession>
<comment type="similarity">
    <text evidence="2">Belongs to the glycosyl hydrolase 20 family.</text>
</comment>
<evidence type="ECO:0000256" key="7">
    <source>
        <dbReference type="SAM" id="SignalP"/>
    </source>
</evidence>
<dbReference type="OrthoDB" id="9763537at2"/>
<dbReference type="GO" id="GO:0030203">
    <property type="term" value="P:glycosaminoglycan metabolic process"/>
    <property type="evidence" value="ECO:0007669"/>
    <property type="project" value="TreeGrafter"/>
</dbReference>
<dbReference type="PRINTS" id="PR00738">
    <property type="entry name" value="GLHYDRLASE20"/>
</dbReference>
<dbReference type="InterPro" id="IPR029018">
    <property type="entry name" value="Hex-like_dom2"/>
</dbReference>
<keyword evidence="4" id="KW-0378">Hydrolase</keyword>
<dbReference type="SUPFAM" id="SSF55545">
    <property type="entry name" value="beta-N-acetylhexosaminidase-like domain"/>
    <property type="match status" value="1"/>
</dbReference>
<dbReference type="PANTHER" id="PTHR22600">
    <property type="entry name" value="BETA-HEXOSAMINIDASE"/>
    <property type="match status" value="1"/>
</dbReference>
<evidence type="ECO:0000256" key="4">
    <source>
        <dbReference type="ARBA" id="ARBA00022801"/>
    </source>
</evidence>
<dbReference type="InterPro" id="IPR000421">
    <property type="entry name" value="FA58C"/>
</dbReference>
<dbReference type="AlphaFoldDB" id="A0A0T6LTE2"/>
<feature type="chain" id="PRO_5006670677" description="beta-N-acetylhexosaminidase" evidence="7">
    <location>
        <begin position="35"/>
        <end position="792"/>
    </location>
</feature>
<dbReference type="eggNOG" id="COG3525">
    <property type="taxonomic scope" value="Bacteria"/>
</dbReference>
<dbReference type="InterPro" id="IPR015883">
    <property type="entry name" value="Glyco_hydro_20_cat"/>
</dbReference>
<dbReference type="GO" id="GO:0005975">
    <property type="term" value="P:carbohydrate metabolic process"/>
    <property type="evidence" value="ECO:0007669"/>
    <property type="project" value="InterPro"/>
</dbReference>
<dbReference type="GO" id="GO:0004563">
    <property type="term" value="F:beta-N-acetylhexosaminidase activity"/>
    <property type="evidence" value="ECO:0007669"/>
    <property type="project" value="UniProtKB-EC"/>
</dbReference>
<protein>
    <recommendedName>
        <fullName evidence="3">beta-N-acetylhexosaminidase</fullName>
        <ecNumber evidence="3">3.2.1.52</ecNumber>
    </recommendedName>
</protein>
<sequence length="792" mass="86082">MPPSLDEHFVRRRTILAAAGSAALVAATAAPVVAAPSAGTTATDTATTAADSPWPDQVRDVARDGTASASSVYDLDPAKFAAEHVNDGDLGTRWGSNSPENGYPDPSREWVQVELAEPSPVHHVVIHWETAHAAHYEVQVSDDGETWRTALDVPNAPGGREVLELNLTTPVRFVRMQGVAVATGWGYSIWSMEVWNGPRPGVGLPAGRVIPVPVSETRTGAQPYVLGRHSRIVVSSRHAREVAGLLAGYLRPATGFPLPVVAAPARPGDIELVLGRSEAPSRARLAVAEGYTLAADHRGVRIGAATGHGLFNGVQTFRQLLPPWIEGDRVRPGPWTVEATEISDYPRFTHRGLMIDPARNFLEVAEVKALIDGLVRNKGNVLHWHLTDDQGWRLQIDSWPRLTEVGGGMSMPGGRTGFYTKDDFREVIRYAAARHVQVIPEIEMPSHSHVARTAYPELSGNGGYLADRESTYAFVDDVIREVAEISPSPYIHLGADESDMPHDEYVRFLRRVEQIARDRGKTMIGWSPSCGVGLDPSAVHHYWQDQSREMTKEWFDPRRPVLLSPTQQVYLDYPYPGYNTRRSYSWNPFDLTDGWTGAKLQRDYGLNNDDIIGIEAPIWGERMLRGLPDVQYQVFPRLPAILEKAWSPAEATTDADGVVARMQLQGARWLFGDANFWLDPEVRWQTAAVGAVRESAPDGSVDGSVASVAIPGASPAAVTAVIEWGDGTTSDATVTGRAPGDRQVGGLLEIEGSHRYADLGTYRGTVRVSGPGGAELSASFTVVNKGEASDGA</sequence>
<dbReference type="Gene3D" id="3.30.379.10">
    <property type="entry name" value="Chitobiase/beta-hexosaminidase domain 2-like"/>
    <property type="match status" value="1"/>
</dbReference>
<feature type="signal peptide" evidence="7">
    <location>
        <begin position="1"/>
        <end position="34"/>
    </location>
</feature>